<evidence type="ECO:0000313" key="2">
    <source>
        <dbReference type="EMBL" id="OSY47044.1"/>
    </source>
</evidence>
<evidence type="ECO:0000313" key="3">
    <source>
        <dbReference type="Proteomes" id="UP000194225"/>
    </source>
</evidence>
<accession>A0ABX3Y1Q4</accession>
<dbReference type="EMBL" id="MIGA01000006">
    <property type="protein sequence ID" value="OSY47044.1"/>
    <property type="molecule type" value="Genomic_DNA"/>
</dbReference>
<dbReference type="Proteomes" id="UP000194225">
    <property type="component" value="Unassembled WGS sequence"/>
</dbReference>
<gene>
    <name evidence="2" type="ORF">BG653_01472</name>
</gene>
<name>A0ABX3Y1Q4_STRPT</name>
<evidence type="ECO:0000256" key="1">
    <source>
        <dbReference type="SAM" id="MobiDB-lite"/>
    </source>
</evidence>
<organism evidence="2 3">
    <name type="scientific">Streptomyces platensis</name>
    <dbReference type="NCBI Taxonomy" id="58346"/>
    <lineage>
        <taxon>Bacteria</taxon>
        <taxon>Bacillati</taxon>
        <taxon>Actinomycetota</taxon>
        <taxon>Actinomycetes</taxon>
        <taxon>Kitasatosporales</taxon>
        <taxon>Streptomycetaceae</taxon>
        <taxon>Streptomyces</taxon>
    </lineage>
</organism>
<proteinExistence type="predicted"/>
<keyword evidence="3" id="KW-1185">Reference proteome</keyword>
<protein>
    <submittedName>
        <fullName evidence="2">Uncharacterized protein</fullName>
    </submittedName>
</protein>
<sequence length="68" mass="6769">MGGAVPVVPVVGVSSVAQLANAWRHSLCGWTPSSAPVSTPPEGADRGFRAGPVGPRTALSVVAGRFGD</sequence>
<comment type="caution">
    <text evidence="2">The sequence shown here is derived from an EMBL/GenBank/DDBJ whole genome shotgun (WGS) entry which is preliminary data.</text>
</comment>
<feature type="region of interest" description="Disordered" evidence="1">
    <location>
        <begin position="30"/>
        <end position="52"/>
    </location>
</feature>
<reference evidence="2 3" key="1">
    <citation type="submission" date="2016-09" db="EMBL/GenBank/DDBJ databases">
        <title>Streptomyces platensis DSM40041, a candidate organism with high potential of specific P450 cytochromes.</title>
        <authorList>
            <person name="Grumaz C."/>
            <person name="Vainshtein Y."/>
            <person name="Kirstahler P."/>
            <person name="Sohn K."/>
        </authorList>
    </citation>
    <scope>NUCLEOTIDE SEQUENCE [LARGE SCALE GENOMIC DNA]</scope>
    <source>
        <strain evidence="2 3">DSM 40041</strain>
    </source>
</reference>